<organism evidence="11 12">
    <name type="scientific">Acidithrix ferrooxidans</name>
    <dbReference type="NCBI Taxonomy" id="1280514"/>
    <lineage>
        <taxon>Bacteria</taxon>
        <taxon>Bacillati</taxon>
        <taxon>Actinomycetota</taxon>
        <taxon>Acidimicrobiia</taxon>
        <taxon>Acidimicrobiales</taxon>
        <taxon>Acidimicrobiaceae</taxon>
        <taxon>Acidithrix</taxon>
    </lineage>
</organism>
<evidence type="ECO:0000256" key="8">
    <source>
        <dbReference type="SAM" id="Phobius"/>
    </source>
</evidence>
<evidence type="ECO:0000256" key="6">
    <source>
        <dbReference type="ARBA" id="ARBA00023065"/>
    </source>
</evidence>
<evidence type="ECO:0000313" key="11">
    <source>
        <dbReference type="EMBL" id="KJF16102.1"/>
    </source>
</evidence>
<evidence type="ECO:0000256" key="1">
    <source>
        <dbReference type="ARBA" id="ARBA00004141"/>
    </source>
</evidence>
<feature type="domain" description="Cation efflux protein cytoplasmic" evidence="10">
    <location>
        <begin position="237"/>
        <end position="303"/>
    </location>
</feature>
<dbReference type="InterPro" id="IPR058533">
    <property type="entry name" value="Cation_efflux_TM"/>
</dbReference>
<feature type="domain" description="Cation efflux protein transmembrane" evidence="9">
    <location>
        <begin position="29"/>
        <end position="222"/>
    </location>
</feature>
<feature type="transmembrane region" description="Helical" evidence="8">
    <location>
        <begin position="57"/>
        <end position="76"/>
    </location>
</feature>
<keyword evidence="4 8" id="KW-0812">Transmembrane</keyword>
<comment type="similarity">
    <text evidence="2">Belongs to the cation diffusion facilitator (CDF) transporter (TC 2.A.4) family. SLC30A subfamily.</text>
</comment>
<evidence type="ECO:0000256" key="5">
    <source>
        <dbReference type="ARBA" id="ARBA00022989"/>
    </source>
</evidence>
<dbReference type="PANTHER" id="PTHR11562:SF17">
    <property type="entry name" value="RE54080P-RELATED"/>
    <property type="match status" value="1"/>
</dbReference>
<dbReference type="PANTHER" id="PTHR11562">
    <property type="entry name" value="CATION EFFLUX PROTEIN/ ZINC TRANSPORTER"/>
    <property type="match status" value="1"/>
</dbReference>
<evidence type="ECO:0000256" key="3">
    <source>
        <dbReference type="ARBA" id="ARBA00022448"/>
    </source>
</evidence>
<keyword evidence="6" id="KW-0406">Ion transport</keyword>
<dbReference type="InterPro" id="IPR002524">
    <property type="entry name" value="Cation_efflux"/>
</dbReference>
<keyword evidence="5 8" id="KW-1133">Transmembrane helix</keyword>
<dbReference type="Pfam" id="PF01545">
    <property type="entry name" value="Cation_efflux"/>
    <property type="match status" value="1"/>
</dbReference>
<dbReference type="InterPro" id="IPR027469">
    <property type="entry name" value="Cation_efflux_TMD_sf"/>
</dbReference>
<name>A0A0D8HE79_9ACTN</name>
<comment type="subcellular location">
    <subcellularLocation>
        <location evidence="1">Membrane</location>
        <topology evidence="1">Multi-pass membrane protein</topology>
    </subcellularLocation>
</comment>
<feature type="transmembrane region" description="Helical" evidence="8">
    <location>
        <begin position="169"/>
        <end position="190"/>
    </location>
</feature>
<dbReference type="GO" id="GO:0005886">
    <property type="term" value="C:plasma membrane"/>
    <property type="evidence" value="ECO:0007669"/>
    <property type="project" value="TreeGrafter"/>
</dbReference>
<dbReference type="Pfam" id="PF16916">
    <property type="entry name" value="ZT_dimer"/>
    <property type="match status" value="1"/>
</dbReference>
<dbReference type="Proteomes" id="UP000032360">
    <property type="component" value="Unassembled WGS sequence"/>
</dbReference>
<dbReference type="AlphaFoldDB" id="A0A0D8HE79"/>
<accession>A0A0D8HE79</accession>
<gene>
    <name evidence="11" type="primary">czcD</name>
    <name evidence="11" type="ORF">AXFE_30480</name>
</gene>
<feature type="transmembrane region" description="Helical" evidence="8">
    <location>
        <begin position="196"/>
        <end position="214"/>
    </location>
</feature>
<dbReference type="InterPro" id="IPR027470">
    <property type="entry name" value="Cation_efflux_CTD"/>
</dbReference>
<dbReference type="SUPFAM" id="SSF160240">
    <property type="entry name" value="Cation efflux protein cytoplasmic domain-like"/>
    <property type="match status" value="1"/>
</dbReference>
<evidence type="ECO:0000313" key="12">
    <source>
        <dbReference type="Proteomes" id="UP000032360"/>
    </source>
</evidence>
<dbReference type="STRING" id="1280514.AXFE_30480"/>
<dbReference type="InterPro" id="IPR050681">
    <property type="entry name" value="CDF/SLC30A"/>
</dbReference>
<dbReference type="EMBL" id="JXYS01000099">
    <property type="protein sequence ID" value="KJF16102.1"/>
    <property type="molecule type" value="Genomic_DNA"/>
</dbReference>
<dbReference type="GO" id="GO:0005385">
    <property type="term" value="F:zinc ion transmembrane transporter activity"/>
    <property type="evidence" value="ECO:0007669"/>
    <property type="project" value="TreeGrafter"/>
</dbReference>
<reference evidence="11 12" key="1">
    <citation type="submission" date="2015-01" db="EMBL/GenBank/DDBJ databases">
        <title>Draft genome of the acidophilic iron oxidizer Acidithrix ferrooxidans strain Py-F3.</title>
        <authorList>
            <person name="Poehlein A."/>
            <person name="Eisen S."/>
            <person name="Schloemann M."/>
            <person name="Johnson B.D."/>
            <person name="Daniel R."/>
            <person name="Muehling M."/>
        </authorList>
    </citation>
    <scope>NUCLEOTIDE SEQUENCE [LARGE SCALE GENOMIC DNA]</scope>
    <source>
        <strain evidence="11 12">Py-F3</strain>
    </source>
</reference>
<dbReference type="Gene3D" id="1.20.1510.10">
    <property type="entry name" value="Cation efflux protein transmembrane domain"/>
    <property type="match status" value="1"/>
</dbReference>
<feature type="transmembrane region" description="Helical" evidence="8">
    <location>
        <begin position="88"/>
        <end position="114"/>
    </location>
</feature>
<feature type="transmembrane region" description="Helical" evidence="8">
    <location>
        <begin position="134"/>
        <end position="157"/>
    </location>
</feature>
<keyword evidence="12" id="KW-1185">Reference proteome</keyword>
<evidence type="ECO:0000259" key="9">
    <source>
        <dbReference type="Pfam" id="PF01545"/>
    </source>
</evidence>
<keyword evidence="7 8" id="KW-0472">Membrane</keyword>
<evidence type="ECO:0000259" key="10">
    <source>
        <dbReference type="Pfam" id="PF16916"/>
    </source>
</evidence>
<evidence type="ECO:0000256" key="4">
    <source>
        <dbReference type="ARBA" id="ARBA00022692"/>
    </source>
</evidence>
<comment type="caution">
    <text evidence="11">The sequence shown here is derived from an EMBL/GenBank/DDBJ whole genome shotgun (WGS) entry which is preliminary data.</text>
</comment>
<evidence type="ECO:0000256" key="2">
    <source>
        <dbReference type="ARBA" id="ARBA00008873"/>
    </source>
</evidence>
<sequence length="320" mass="34707">MDLKGKGEFDSGHSHGVENLGASSYYFWVLALNLVFFFGVLIEGFKSHSLTLISNAFHLIGDVVALAVSLFASVLARKPASLRNSFGLVRIEVLAALATSVLLIVTSFIILYNAGSRLLLTNYGSIPSPSSSDLTWFGFIGVIVNLISVMIVARAAGEATLRRSNIVHFIFDALGWMVAILAGIVALLINFKPIDAIASIIISILIIGAAIQILTNVTKILLDSAPNEVDPIAIRDEIVQHFTQVEEIHHLHIWSLNSAQTALSVHVVISGEPSLHVAQELAISIKEYLRATFGIDHSTIEVECHLCDQPLHSTNGEHHH</sequence>
<dbReference type="InterPro" id="IPR036837">
    <property type="entry name" value="Cation_efflux_CTD_sf"/>
</dbReference>
<feature type="transmembrane region" description="Helical" evidence="8">
    <location>
        <begin position="25"/>
        <end position="45"/>
    </location>
</feature>
<evidence type="ECO:0000256" key="7">
    <source>
        <dbReference type="ARBA" id="ARBA00023136"/>
    </source>
</evidence>
<dbReference type="NCBIfam" id="TIGR01297">
    <property type="entry name" value="CDF"/>
    <property type="match status" value="1"/>
</dbReference>
<protein>
    <submittedName>
        <fullName evidence="11">Cadmium, cobalt and zinc/H(+)-K(+) antiporter</fullName>
    </submittedName>
</protein>
<dbReference type="SUPFAM" id="SSF161111">
    <property type="entry name" value="Cation efflux protein transmembrane domain-like"/>
    <property type="match status" value="1"/>
</dbReference>
<keyword evidence="3" id="KW-0813">Transport</keyword>
<proteinExistence type="inferred from homology"/>